<evidence type="ECO:0000256" key="1">
    <source>
        <dbReference type="ARBA" id="ARBA00004651"/>
    </source>
</evidence>
<feature type="transmembrane region" description="Helical" evidence="6">
    <location>
        <begin position="291"/>
        <end position="311"/>
    </location>
</feature>
<keyword evidence="4 6" id="KW-1133">Transmembrane helix</keyword>
<protein>
    <submittedName>
        <fullName evidence="7">Oligosaccharide flippase family protein</fullName>
    </submittedName>
</protein>
<evidence type="ECO:0000256" key="2">
    <source>
        <dbReference type="ARBA" id="ARBA00022475"/>
    </source>
</evidence>
<evidence type="ECO:0000256" key="6">
    <source>
        <dbReference type="SAM" id="Phobius"/>
    </source>
</evidence>
<feature type="transmembrane region" description="Helical" evidence="6">
    <location>
        <begin position="213"/>
        <end position="231"/>
    </location>
</feature>
<proteinExistence type="predicted"/>
<feature type="transmembrane region" description="Helical" evidence="6">
    <location>
        <begin position="12"/>
        <end position="34"/>
    </location>
</feature>
<feature type="transmembrane region" description="Helical" evidence="6">
    <location>
        <begin position="172"/>
        <end position="193"/>
    </location>
</feature>
<evidence type="ECO:0000256" key="3">
    <source>
        <dbReference type="ARBA" id="ARBA00022692"/>
    </source>
</evidence>
<feature type="transmembrane region" description="Helical" evidence="6">
    <location>
        <begin position="354"/>
        <end position="372"/>
    </location>
</feature>
<evidence type="ECO:0000256" key="5">
    <source>
        <dbReference type="ARBA" id="ARBA00023136"/>
    </source>
</evidence>
<keyword evidence="2" id="KW-1003">Cell membrane</keyword>
<feature type="transmembrane region" description="Helical" evidence="6">
    <location>
        <begin position="323"/>
        <end position="342"/>
    </location>
</feature>
<dbReference type="PANTHER" id="PTHR30250:SF11">
    <property type="entry name" value="O-ANTIGEN TRANSPORTER-RELATED"/>
    <property type="match status" value="1"/>
</dbReference>
<dbReference type="InterPro" id="IPR050833">
    <property type="entry name" value="Poly_Biosynth_Transport"/>
</dbReference>
<dbReference type="EMBL" id="CP159510">
    <property type="protein sequence ID" value="XCJ18118.1"/>
    <property type="molecule type" value="Genomic_DNA"/>
</dbReference>
<evidence type="ECO:0000256" key="4">
    <source>
        <dbReference type="ARBA" id="ARBA00022989"/>
    </source>
</evidence>
<keyword evidence="3 6" id="KW-0812">Transmembrane</keyword>
<accession>A0AAU8IIE4</accession>
<comment type="subcellular location">
    <subcellularLocation>
        <location evidence="1">Cell membrane</location>
        <topology evidence="1">Multi-pass membrane protein</topology>
    </subcellularLocation>
</comment>
<reference evidence="7" key="1">
    <citation type="submission" date="2024-06" db="EMBL/GenBank/DDBJ databases">
        <authorList>
            <person name="Fan A."/>
            <person name="Zhang F.Y."/>
            <person name="Zhang L."/>
        </authorList>
    </citation>
    <scope>NUCLEOTIDE SEQUENCE</scope>
    <source>
        <strain evidence="7">Y61</strain>
    </source>
</reference>
<dbReference type="RefSeq" id="WP_353949197.1">
    <property type="nucleotide sequence ID" value="NZ_CP159510.1"/>
</dbReference>
<dbReference type="AlphaFoldDB" id="A0AAU8IIE4"/>
<organism evidence="7">
    <name type="scientific">Sporolactobacillus sp. Y61</name>
    <dbReference type="NCBI Taxonomy" id="3160863"/>
    <lineage>
        <taxon>Bacteria</taxon>
        <taxon>Bacillati</taxon>
        <taxon>Bacillota</taxon>
        <taxon>Bacilli</taxon>
        <taxon>Bacillales</taxon>
        <taxon>Sporolactobacillaceae</taxon>
        <taxon>Sporolactobacillus</taxon>
    </lineage>
</organism>
<gene>
    <name evidence="7" type="ORF">ABNN70_06645</name>
</gene>
<dbReference type="GO" id="GO:0005886">
    <property type="term" value="C:plasma membrane"/>
    <property type="evidence" value="ECO:0007669"/>
    <property type="project" value="UniProtKB-SubCell"/>
</dbReference>
<evidence type="ECO:0000313" key="7">
    <source>
        <dbReference type="EMBL" id="XCJ18118.1"/>
    </source>
</evidence>
<name>A0AAU8IIE4_9BACL</name>
<feature type="transmembrane region" description="Helical" evidence="6">
    <location>
        <begin position="78"/>
        <end position="105"/>
    </location>
</feature>
<feature type="transmembrane region" description="Helical" evidence="6">
    <location>
        <begin position="40"/>
        <end position="57"/>
    </location>
</feature>
<feature type="transmembrane region" description="Helical" evidence="6">
    <location>
        <begin position="431"/>
        <end position="451"/>
    </location>
</feature>
<dbReference type="Pfam" id="PF01943">
    <property type="entry name" value="Polysacc_synt"/>
    <property type="match status" value="1"/>
</dbReference>
<feature type="transmembrane region" description="Helical" evidence="6">
    <location>
        <begin position="251"/>
        <end position="270"/>
    </location>
</feature>
<feature type="transmembrane region" description="Helical" evidence="6">
    <location>
        <begin position="148"/>
        <end position="166"/>
    </location>
</feature>
<dbReference type="PANTHER" id="PTHR30250">
    <property type="entry name" value="PST FAMILY PREDICTED COLANIC ACID TRANSPORTER"/>
    <property type="match status" value="1"/>
</dbReference>
<sequence>MEIGKIFKNASYLFIGNMGIRLISALTTILLARFIGPEAFGIFAVAMSISGIATYFADLGLTETFIREANKINSNMSILLGSYFLVRTVLAVGSIMVTLIFVQLVYHGSSIPFIISCMVIPMVTGYTLQGTANAFFQSTERMGVTASLNVMQGVLATSAMLTGIFLKWDLTLLSPVYGGSYLISGMIAFLIMLKCTSIKKGWNRGLLDQLPAFTVNGFILSFLPQIGPIVLERVMSLRIVGFFSSAFKIPSVLYQVPAVIATAFYPRLFLYGNNRDEMNHRKLSGIELKMMSFVGMAISMPFIIDPAFWIITLLGDEWREASLALAITSYMVVLQSINYPLADYLTTKGHQYKRMMVMACGLAVAIFAYILLGKYYGLTGASLAPVCVELTLLFGFCLQIKNSLLFLFHCIKYNVLAFIICRLLVAFIPDHYLFFAMFLITGLYVAIVFCFDKGLRHQLIILIQSKILKKEI</sequence>
<keyword evidence="5 6" id="KW-0472">Membrane</keyword>
<feature type="transmembrane region" description="Helical" evidence="6">
    <location>
        <begin position="378"/>
        <end position="398"/>
    </location>
</feature>
<feature type="transmembrane region" description="Helical" evidence="6">
    <location>
        <begin position="405"/>
        <end position="425"/>
    </location>
</feature>
<dbReference type="InterPro" id="IPR002797">
    <property type="entry name" value="Polysacc_synth"/>
</dbReference>
<feature type="transmembrane region" description="Helical" evidence="6">
    <location>
        <begin position="111"/>
        <end position="136"/>
    </location>
</feature>